<reference evidence="2" key="1">
    <citation type="submission" date="2020-04" db="EMBL/GenBank/DDBJ databases">
        <authorList>
            <person name="Chiriac C."/>
            <person name="Salcher M."/>
            <person name="Ghai R."/>
            <person name="Kavagutti S V."/>
        </authorList>
    </citation>
    <scope>NUCLEOTIDE SEQUENCE</scope>
</reference>
<feature type="domain" description="Ubiquitin-activating enzyme E1 FCCH" evidence="1">
    <location>
        <begin position="250"/>
        <end position="315"/>
    </location>
</feature>
<dbReference type="Gene3D" id="2.40.30.180">
    <property type="entry name" value="Ubiquitin-activating enzyme E1, FCCH domain"/>
    <property type="match status" value="2"/>
</dbReference>
<name>A0A6J5M7M0_9CAUD</name>
<evidence type="ECO:0000313" key="2">
    <source>
        <dbReference type="EMBL" id="CAB4139779.1"/>
    </source>
</evidence>
<proteinExistence type="predicted"/>
<feature type="domain" description="Ubiquitin-activating enzyme E1 FCCH" evidence="1">
    <location>
        <begin position="110"/>
        <end position="177"/>
    </location>
</feature>
<sequence>MVSVNSSQPDFSAGEIAPKFYGRHDLQITYKGARRVRNFIVESAGGAFFRPGLYYAAQTKNNQQAWLYKFRFIDTASFTLEFTQNAIRFYRNNGQVRFAAQNITGVTQANPAVVTYSGADTFANGDSVWLSSISGMTNLNDNEYIVANVNVGANTFELSGVNSTAFPAYTSGGTVEKIMEIVTTYAASDLEALKFAQDKNVLYIAHPSYNPKKLTYTSPTSWTFADHSPIRKTRQNAQVISAVTLANPAVLTYTGSDSFTNGDTVFINSATGMTEINEREFTIAAVNTGTNTFQLVGLDSSGYAAYTGGGIVRKVSSAAAPFLSAGTYPGAVGFYESRLYYGGSTNEPNTLFGSNAGNVDDFTLQLDLSPGAKPEADEGLEYKVSGAAKIEWLAGTDKFLTIGATNDVLFATGGIDNVITPSSISIKPTNSYGVDDINPIGRGSLLYYLQGDKSTTRSFEYSLEQDRYVPVNRNEISEHLTYEGVSQFDYVEGGNDILWAAREDGKLVGMTTSSTESLSGWHLHSTDGDFTSVCSQTRLHDDGQLWVCVKRRINGVDRYNIEYMADLIVYPAREDFFTENEAADKAAFARATYEAQKQYVYLDSAVTYDGSVFATQAVTPGATTGTGIVFTAAGSVFSADMVGSEIIRKSVTGYETGVAQITAYTSPTSVTCTIIETFDSITAIPAGEWYITTNAVGGLQHLEGKTVSVVADGGQHPPVVVTGGVAILERQASVFHIGLPYTGELETNELEGGGTTGVSQTKPKSVYEVGLRFLNSMYVRYGTNRYRLNQIEARTANMQMDRPPLPFTGDIKVKYANETVDARDGTWAKSKRVIFVQDVPFPCYIQLVVPYFTVSN</sequence>
<evidence type="ECO:0000259" key="1">
    <source>
        <dbReference type="Pfam" id="PF16190"/>
    </source>
</evidence>
<dbReference type="InterPro" id="IPR032418">
    <property type="entry name" value="E1_FCCH"/>
</dbReference>
<accession>A0A6J5M7M0</accession>
<protein>
    <submittedName>
        <fullName evidence="2">Ubiquitin-activating enzyme E1, FCCH domain containing protein</fullName>
    </submittedName>
</protein>
<dbReference type="Pfam" id="PF16190">
    <property type="entry name" value="E1_FCCH"/>
    <property type="match status" value="2"/>
</dbReference>
<gene>
    <name evidence="2" type="ORF">UFOVP354_29</name>
</gene>
<dbReference type="InterPro" id="IPR042302">
    <property type="entry name" value="E1_FCCH_sf"/>
</dbReference>
<dbReference type="EMBL" id="LR796368">
    <property type="protein sequence ID" value="CAB4139779.1"/>
    <property type="molecule type" value="Genomic_DNA"/>
</dbReference>
<organism evidence="2">
    <name type="scientific">uncultured Caudovirales phage</name>
    <dbReference type="NCBI Taxonomy" id="2100421"/>
    <lineage>
        <taxon>Viruses</taxon>
        <taxon>Duplodnaviria</taxon>
        <taxon>Heunggongvirae</taxon>
        <taxon>Uroviricota</taxon>
        <taxon>Caudoviricetes</taxon>
        <taxon>Peduoviridae</taxon>
        <taxon>Maltschvirus</taxon>
        <taxon>Maltschvirus maltsch</taxon>
    </lineage>
</organism>